<evidence type="ECO:0000256" key="1">
    <source>
        <dbReference type="SAM" id="MobiDB-lite"/>
    </source>
</evidence>
<organism evidence="2 3">
    <name type="scientific">Nonomuraea monospora</name>
    <dbReference type="NCBI Taxonomy" id="568818"/>
    <lineage>
        <taxon>Bacteria</taxon>
        <taxon>Bacillati</taxon>
        <taxon>Actinomycetota</taxon>
        <taxon>Actinomycetes</taxon>
        <taxon>Streptosporangiales</taxon>
        <taxon>Streptosporangiaceae</taxon>
        <taxon>Nonomuraea</taxon>
    </lineage>
</organism>
<name>A0ABN3C9F9_9ACTN</name>
<keyword evidence="3" id="KW-1185">Reference proteome</keyword>
<reference evidence="2 3" key="1">
    <citation type="journal article" date="2019" name="Int. J. Syst. Evol. Microbiol.">
        <title>The Global Catalogue of Microorganisms (GCM) 10K type strain sequencing project: providing services to taxonomists for standard genome sequencing and annotation.</title>
        <authorList>
            <consortium name="The Broad Institute Genomics Platform"/>
            <consortium name="The Broad Institute Genome Sequencing Center for Infectious Disease"/>
            <person name="Wu L."/>
            <person name="Ma J."/>
        </authorList>
    </citation>
    <scope>NUCLEOTIDE SEQUENCE [LARGE SCALE GENOMIC DNA]</scope>
    <source>
        <strain evidence="2 3">JCM 16114</strain>
    </source>
</reference>
<feature type="region of interest" description="Disordered" evidence="1">
    <location>
        <begin position="29"/>
        <end position="48"/>
    </location>
</feature>
<dbReference type="EMBL" id="BAAAQX010000002">
    <property type="protein sequence ID" value="GAA2205569.1"/>
    <property type="molecule type" value="Genomic_DNA"/>
</dbReference>
<proteinExistence type="predicted"/>
<comment type="caution">
    <text evidence="2">The sequence shown here is derived from an EMBL/GenBank/DDBJ whole genome shotgun (WGS) entry which is preliminary data.</text>
</comment>
<dbReference type="Proteomes" id="UP001499843">
    <property type="component" value="Unassembled WGS sequence"/>
</dbReference>
<protein>
    <submittedName>
        <fullName evidence="2">Uncharacterized protein</fullName>
    </submittedName>
</protein>
<accession>A0ABN3C9F9</accession>
<evidence type="ECO:0000313" key="2">
    <source>
        <dbReference type="EMBL" id="GAA2205569.1"/>
    </source>
</evidence>
<evidence type="ECO:0000313" key="3">
    <source>
        <dbReference type="Proteomes" id="UP001499843"/>
    </source>
</evidence>
<sequence length="48" mass="5032">MASTPARDRPLLTGPLIGLLPTGWVRTGAEGADEGIEGETAAWPQRSQ</sequence>
<gene>
    <name evidence="2" type="ORF">GCM10009850_010270</name>
</gene>